<dbReference type="GO" id="GO:0004222">
    <property type="term" value="F:metalloendopeptidase activity"/>
    <property type="evidence" value="ECO:0007669"/>
    <property type="project" value="UniProtKB-UniRule"/>
</dbReference>
<sequence length="319" mass="34443">MNELLRFLNLRVDLAVEARDLIRGATGQEVPGVEETVEQMEYIKINTINILNEIGAQQMGRPIGTYVTIQSPPLKINDPYVKDEIITAMEKKLPLLFQNMLKPGDTVLLVGLGNWRATADALGPKFIEYSPITRHYHQEAPQALVEGMRPVCGIAPGVLGITGIETFEIIKGVVDRIKPALVIAVDALAAQNVERIGTTIQMSNTGIQPGAGIGNMRHSLTYEGLGVPVIAIGCPTIVNAGIIADQAIRKFCLHSGAMYNETRAVDAIKEVLSFFGGGLGVTPTEIDEIIENASRILAMGVAKSLFPGISEEQLELYAT</sequence>
<dbReference type="RefSeq" id="WP_073091980.1">
    <property type="nucleotide sequence ID" value="NZ_FQWY01000020.1"/>
</dbReference>
<dbReference type="Proteomes" id="UP000242329">
    <property type="component" value="Unassembled WGS sequence"/>
</dbReference>
<comment type="function">
    <text evidence="4">Initiates the rapid degradation of small, acid-soluble proteins during spore germination.</text>
</comment>
<organism evidence="5 6">
    <name type="scientific">Thermosyntropha lipolytica DSM 11003</name>
    <dbReference type="NCBI Taxonomy" id="1123382"/>
    <lineage>
        <taxon>Bacteria</taxon>
        <taxon>Bacillati</taxon>
        <taxon>Bacillota</taxon>
        <taxon>Clostridia</taxon>
        <taxon>Eubacteriales</taxon>
        <taxon>Syntrophomonadaceae</taxon>
        <taxon>Thermosyntropha</taxon>
    </lineage>
</organism>
<comment type="PTM">
    <text evidence="4">Autoproteolytically processed. The inactive tetrameric zymogen termed p46 autoprocesses to a smaller form termed p41, which is active only during spore germination.</text>
</comment>
<keyword evidence="1 4" id="KW-0645">Protease</keyword>
<keyword evidence="2 4" id="KW-0378">Hydrolase</keyword>
<evidence type="ECO:0000256" key="3">
    <source>
        <dbReference type="ARBA" id="ARBA00023145"/>
    </source>
</evidence>
<dbReference type="PIRSF" id="PIRSF019549">
    <property type="entry name" value="Peptidase_A25"/>
    <property type="match status" value="1"/>
</dbReference>
<dbReference type="Gene3D" id="3.40.50.1450">
    <property type="entry name" value="HybD-like"/>
    <property type="match status" value="1"/>
</dbReference>
<dbReference type="InterPro" id="IPR023430">
    <property type="entry name" value="Pept_HybD-like_dom_sf"/>
</dbReference>
<dbReference type="GO" id="GO:0009847">
    <property type="term" value="P:spore germination"/>
    <property type="evidence" value="ECO:0007669"/>
    <property type="project" value="UniProtKB-UniRule"/>
</dbReference>
<dbReference type="EMBL" id="FQWY01000020">
    <property type="protein sequence ID" value="SHG97029.1"/>
    <property type="molecule type" value="Genomic_DNA"/>
</dbReference>
<comment type="similarity">
    <text evidence="4">Belongs to the peptidase A25 family.</text>
</comment>
<dbReference type="Pfam" id="PF03418">
    <property type="entry name" value="Peptidase_A25"/>
    <property type="match status" value="1"/>
</dbReference>
<gene>
    <name evidence="4" type="primary">gpr</name>
    <name evidence="5" type="ORF">SAMN02745221_01380</name>
</gene>
<evidence type="ECO:0000256" key="2">
    <source>
        <dbReference type="ARBA" id="ARBA00022801"/>
    </source>
</evidence>
<evidence type="ECO:0000256" key="1">
    <source>
        <dbReference type="ARBA" id="ARBA00022670"/>
    </source>
</evidence>
<dbReference type="HAMAP" id="MF_00626">
    <property type="entry name" value="Germination_prot"/>
    <property type="match status" value="1"/>
</dbReference>
<feature type="propeptide" id="PRO_5009990116" evidence="4">
    <location>
        <begin position="1"/>
        <end position="13"/>
    </location>
</feature>
<keyword evidence="6" id="KW-1185">Reference proteome</keyword>
<dbReference type="OrthoDB" id="9777293at2"/>
<evidence type="ECO:0000256" key="4">
    <source>
        <dbReference type="HAMAP-Rule" id="MF_00626"/>
    </source>
</evidence>
<dbReference type="EC" id="3.4.24.78" evidence="4"/>
<dbReference type="STRING" id="1123382.SAMN02745221_01380"/>
<name>A0A1M5P6G5_9FIRM</name>
<keyword evidence="3 4" id="KW-0865">Zymogen</keyword>
<comment type="catalytic activity">
    <reaction evidence="4">
        <text>Endopeptidase action with P4 Glu or Asp, P1 preferably Glu &gt; Asp, P1' hydrophobic and P2' Ala.</text>
        <dbReference type="EC" id="3.4.24.78"/>
    </reaction>
</comment>
<feature type="chain" id="PRO_5023560638" description="Germination protease" evidence="4">
    <location>
        <begin position="14"/>
        <end position="319"/>
    </location>
</feature>
<accession>A0A1M5P6G5</accession>
<dbReference type="SUPFAM" id="SSF53163">
    <property type="entry name" value="HybD-like"/>
    <property type="match status" value="1"/>
</dbReference>
<evidence type="ECO:0000313" key="6">
    <source>
        <dbReference type="Proteomes" id="UP000242329"/>
    </source>
</evidence>
<reference evidence="6" key="1">
    <citation type="submission" date="2016-11" db="EMBL/GenBank/DDBJ databases">
        <authorList>
            <person name="Varghese N."/>
            <person name="Submissions S."/>
        </authorList>
    </citation>
    <scope>NUCLEOTIDE SEQUENCE [LARGE SCALE GENOMIC DNA]</scope>
    <source>
        <strain evidence="6">DSM 11003</strain>
    </source>
</reference>
<evidence type="ECO:0000313" key="5">
    <source>
        <dbReference type="EMBL" id="SHG97029.1"/>
    </source>
</evidence>
<dbReference type="GO" id="GO:0006508">
    <property type="term" value="P:proteolysis"/>
    <property type="evidence" value="ECO:0007669"/>
    <property type="project" value="UniProtKB-UniRule"/>
</dbReference>
<dbReference type="InterPro" id="IPR005080">
    <property type="entry name" value="Peptidase_A25"/>
</dbReference>
<dbReference type="AlphaFoldDB" id="A0A1M5P6G5"/>
<dbReference type="NCBIfam" id="TIGR01441">
    <property type="entry name" value="GPR"/>
    <property type="match status" value="1"/>
</dbReference>
<proteinExistence type="inferred from homology"/>
<comment type="subunit">
    <text evidence="4">Homotetramer.</text>
</comment>
<protein>
    <recommendedName>
        <fullName evidence="4">Germination protease</fullName>
        <ecNumber evidence="4">3.4.24.78</ecNumber>
    </recommendedName>
    <alternativeName>
        <fullName evidence="4">GPR endopeptidase</fullName>
    </alternativeName>
    <alternativeName>
        <fullName evidence="4">Germination proteinase</fullName>
    </alternativeName>
    <alternativeName>
        <fullName evidence="4">Spore protease</fullName>
    </alternativeName>
</protein>